<organism evidence="2 3">
    <name type="scientific">Photobacterium malacitanum</name>
    <dbReference type="NCBI Taxonomy" id="2204294"/>
    <lineage>
        <taxon>Bacteria</taxon>
        <taxon>Pseudomonadati</taxon>
        <taxon>Pseudomonadota</taxon>
        <taxon>Gammaproteobacteria</taxon>
        <taxon>Vibrionales</taxon>
        <taxon>Vibrionaceae</taxon>
        <taxon>Photobacterium</taxon>
    </lineage>
</organism>
<evidence type="ECO:0000259" key="1">
    <source>
        <dbReference type="Pfam" id="PF01926"/>
    </source>
</evidence>
<sequence>MNRFFKKVYQYINPAVNPDLAPAFDEWQKHIPTLWLLGKTGAGKSTIIQTLTGNSLVEIGNGFQPCTRTAHQYLYPVESPLVCFLDTRGLGEADYDPSEDIAMCSGKSHALMVVMKAEEPEQSGLLNALKQIKRSGVIKHLLVIHTAVNSIVDTQERQRAIDYNHQRVMEIWGIKPTQWQSQTATIYHPIVVDLIPDDEQFIGLDDLHHALTDALPMLSLLSNQQAHTNREEQNFYQLRQEVLWYAGAAGASDAIPAVGLFSVPAIQGKMLHSLANQYGVSWNKKDYAEFVGMLGSGFLLQYLSKLGLNQLVKFIPAYGQTVGSATAAAMSFSSTYAIGRAACMYLYHRSKGEPISKDQIKLAYQQAFTTVKNIADRQQVTQASKSGIEKDEKDSQ</sequence>
<dbReference type="RefSeq" id="WP_087843485.1">
    <property type="nucleotide sequence ID" value="NZ_FYAK01000001.1"/>
</dbReference>
<dbReference type="AlphaFoldDB" id="A0A1Y6M582"/>
<protein>
    <recommendedName>
        <fullName evidence="1">G domain-containing protein</fullName>
    </recommendedName>
</protein>
<evidence type="ECO:0000313" key="2">
    <source>
        <dbReference type="EMBL" id="SMY31724.1"/>
    </source>
</evidence>
<dbReference type="InterPro" id="IPR006073">
    <property type="entry name" value="GTP-bd"/>
</dbReference>
<dbReference type="CDD" id="cd00882">
    <property type="entry name" value="Ras_like_GTPase"/>
    <property type="match status" value="1"/>
</dbReference>
<dbReference type="Pfam" id="PF01926">
    <property type="entry name" value="MMR_HSR1"/>
    <property type="match status" value="1"/>
</dbReference>
<dbReference type="SUPFAM" id="SSF52540">
    <property type="entry name" value="P-loop containing nucleoside triphosphate hydrolases"/>
    <property type="match status" value="1"/>
</dbReference>
<dbReference type="Proteomes" id="UP000195963">
    <property type="component" value="Unassembled WGS sequence"/>
</dbReference>
<keyword evidence="3" id="KW-1185">Reference proteome</keyword>
<evidence type="ECO:0000313" key="3">
    <source>
        <dbReference type="Proteomes" id="UP000195963"/>
    </source>
</evidence>
<reference evidence="3" key="1">
    <citation type="submission" date="2017-06" db="EMBL/GenBank/DDBJ databases">
        <authorList>
            <person name="Rodrigo-Torres L."/>
            <person name="Arahal R.D."/>
            <person name="Lucena T."/>
        </authorList>
    </citation>
    <scope>NUCLEOTIDE SEQUENCE [LARGE SCALE GENOMIC DNA]</scope>
    <source>
        <strain evidence="3">CECT 9190</strain>
    </source>
</reference>
<accession>A0A1Y6M582</accession>
<dbReference type="GO" id="GO:0005525">
    <property type="term" value="F:GTP binding"/>
    <property type="evidence" value="ECO:0007669"/>
    <property type="project" value="InterPro"/>
</dbReference>
<feature type="domain" description="G" evidence="1">
    <location>
        <begin position="36"/>
        <end position="143"/>
    </location>
</feature>
<name>A0A1Y6M582_9GAMM</name>
<proteinExistence type="predicted"/>
<dbReference type="EMBL" id="FYAK01000001">
    <property type="protein sequence ID" value="SMY31724.1"/>
    <property type="molecule type" value="Genomic_DNA"/>
</dbReference>
<dbReference type="Gene3D" id="3.40.50.300">
    <property type="entry name" value="P-loop containing nucleotide triphosphate hydrolases"/>
    <property type="match status" value="1"/>
</dbReference>
<gene>
    <name evidence="2" type="ORF">PMAL9190_00163</name>
</gene>
<dbReference type="InterPro" id="IPR027417">
    <property type="entry name" value="P-loop_NTPase"/>
</dbReference>